<evidence type="ECO:0008006" key="4">
    <source>
        <dbReference type="Google" id="ProtNLM"/>
    </source>
</evidence>
<feature type="compositionally biased region" description="Low complexity" evidence="1">
    <location>
        <begin position="348"/>
        <end position="362"/>
    </location>
</feature>
<comment type="caution">
    <text evidence="2">The sequence shown here is derived from an EMBL/GenBank/DDBJ whole genome shotgun (WGS) entry which is preliminary data.</text>
</comment>
<evidence type="ECO:0000256" key="1">
    <source>
        <dbReference type="SAM" id="MobiDB-lite"/>
    </source>
</evidence>
<gene>
    <name evidence="2" type="ORF">C0Q70_08991</name>
</gene>
<dbReference type="EMBL" id="PZQS01000005">
    <property type="protein sequence ID" value="PVD29735.1"/>
    <property type="molecule type" value="Genomic_DNA"/>
</dbReference>
<evidence type="ECO:0000313" key="2">
    <source>
        <dbReference type="EMBL" id="PVD29735.1"/>
    </source>
</evidence>
<keyword evidence="3" id="KW-1185">Reference proteome</keyword>
<feature type="region of interest" description="Disordered" evidence="1">
    <location>
        <begin position="332"/>
        <end position="458"/>
    </location>
</feature>
<dbReference type="OrthoDB" id="6145607at2759"/>
<reference evidence="2 3" key="1">
    <citation type="submission" date="2018-04" db="EMBL/GenBank/DDBJ databases">
        <title>The genome of golden apple snail Pomacea canaliculata provides insight into stress tolerance and invasive adaptation.</title>
        <authorList>
            <person name="Liu C."/>
            <person name="Liu B."/>
            <person name="Ren Y."/>
            <person name="Zhang Y."/>
            <person name="Wang H."/>
            <person name="Li S."/>
            <person name="Jiang F."/>
            <person name="Yin L."/>
            <person name="Zhang G."/>
            <person name="Qian W."/>
            <person name="Fan W."/>
        </authorList>
    </citation>
    <scope>NUCLEOTIDE SEQUENCE [LARGE SCALE GENOMIC DNA]</scope>
    <source>
        <strain evidence="2">SZHN2017</strain>
        <tissue evidence="2">Muscle</tissue>
    </source>
</reference>
<name>A0A2T7P8I8_POMCA</name>
<feature type="compositionally biased region" description="Polar residues" evidence="1">
    <location>
        <begin position="332"/>
        <end position="347"/>
    </location>
</feature>
<feature type="compositionally biased region" description="Polar residues" evidence="1">
    <location>
        <begin position="416"/>
        <end position="426"/>
    </location>
</feature>
<dbReference type="AlphaFoldDB" id="A0A2T7P8I8"/>
<dbReference type="InterPro" id="IPR016187">
    <property type="entry name" value="CTDL_fold"/>
</dbReference>
<accession>A0A2T7P8I8</accession>
<proteinExistence type="predicted"/>
<dbReference type="CDD" id="cd00037">
    <property type="entry name" value="CLECT"/>
    <property type="match status" value="1"/>
</dbReference>
<feature type="compositionally biased region" description="Basic and acidic residues" evidence="1">
    <location>
        <begin position="398"/>
        <end position="415"/>
    </location>
</feature>
<sequence>MIITKDREVNADGKKMTHGSVGACVGQPMSVQWTLFSRRKPWSAAQVVCEMMGGYLASPDTSHKLSAFVHFLNNSPWNSSLPYTNPCTNANEYICETQKGPCTYEEMQDTIVAADINYTEDINHLTQILRQQEVGCKRLCDIKGEDCWAVAVVAGTDRCRTYQTSLPFLFDDKSKVMSEIGSTLYIKRCYTALLGSTSFEFIRDNVWIGGKMNDKCLSLIEPCTYIVRNSDCSVGVENTTTVTSKGCVDLCTQRNLSIGQCVPCSFNSSSSTCTLHASNSSVTTLAAGTPCDLYCWSCVHVVLQQSTYSQDIITNEEVTEANVPTKSINIQDTTRTGTQTLSISTPATTRGGSNTTTGGSNTTRKHVQDTNISDTLTEAPPHHVPQKQVGTHPAPQRKVMDTGHHRQHHRMDETSIIRQQTTSTEVPRNLGVPRHHQLRHLRENQHPASVRGTARGQM</sequence>
<dbReference type="SUPFAM" id="SSF56436">
    <property type="entry name" value="C-type lectin-like"/>
    <property type="match status" value="1"/>
</dbReference>
<organism evidence="2 3">
    <name type="scientific">Pomacea canaliculata</name>
    <name type="common">Golden apple snail</name>
    <dbReference type="NCBI Taxonomy" id="400727"/>
    <lineage>
        <taxon>Eukaryota</taxon>
        <taxon>Metazoa</taxon>
        <taxon>Spiralia</taxon>
        <taxon>Lophotrochozoa</taxon>
        <taxon>Mollusca</taxon>
        <taxon>Gastropoda</taxon>
        <taxon>Caenogastropoda</taxon>
        <taxon>Architaenioglossa</taxon>
        <taxon>Ampullarioidea</taxon>
        <taxon>Ampullariidae</taxon>
        <taxon>Pomacea</taxon>
    </lineage>
</organism>
<protein>
    <recommendedName>
        <fullName evidence="4">C-type lectin domain-containing protein</fullName>
    </recommendedName>
</protein>
<evidence type="ECO:0000313" key="3">
    <source>
        <dbReference type="Proteomes" id="UP000245119"/>
    </source>
</evidence>
<dbReference type="Proteomes" id="UP000245119">
    <property type="component" value="Linkage Group LG5"/>
</dbReference>